<evidence type="ECO:0000313" key="2">
    <source>
        <dbReference type="EMBL" id="ESQ39126.1"/>
    </source>
</evidence>
<protein>
    <submittedName>
        <fullName evidence="2">Uncharacterized protein</fullName>
    </submittedName>
</protein>
<dbReference type="OrthoDB" id="1882251at2759"/>
<reference evidence="2 3" key="1">
    <citation type="journal article" date="2013" name="Front. Plant Sci.">
        <title>The Reference Genome of the Halophytic Plant Eutrema salsugineum.</title>
        <authorList>
            <person name="Yang R."/>
            <person name="Jarvis D.E."/>
            <person name="Chen H."/>
            <person name="Beilstein M.A."/>
            <person name="Grimwood J."/>
            <person name="Jenkins J."/>
            <person name="Shu S."/>
            <person name="Prochnik S."/>
            <person name="Xin M."/>
            <person name="Ma C."/>
            <person name="Schmutz J."/>
            <person name="Wing R.A."/>
            <person name="Mitchell-Olds T."/>
            <person name="Schumaker K.S."/>
            <person name="Wang X."/>
        </authorList>
    </citation>
    <scope>NUCLEOTIDE SEQUENCE [LARGE SCALE GENOMIC DNA]</scope>
</reference>
<dbReference type="KEGG" id="eus:EUTSA_v10001735mg"/>
<feature type="non-terminal residue" evidence="2">
    <location>
        <position position="1"/>
    </location>
</feature>
<evidence type="ECO:0000313" key="3">
    <source>
        <dbReference type="Proteomes" id="UP000030689"/>
    </source>
</evidence>
<organism evidence="2 3">
    <name type="scientific">Eutrema salsugineum</name>
    <name type="common">Saltwater cress</name>
    <name type="synonym">Sisymbrium salsugineum</name>
    <dbReference type="NCBI Taxonomy" id="72664"/>
    <lineage>
        <taxon>Eukaryota</taxon>
        <taxon>Viridiplantae</taxon>
        <taxon>Streptophyta</taxon>
        <taxon>Embryophyta</taxon>
        <taxon>Tracheophyta</taxon>
        <taxon>Spermatophyta</taxon>
        <taxon>Magnoliopsida</taxon>
        <taxon>eudicotyledons</taxon>
        <taxon>Gunneridae</taxon>
        <taxon>Pentapetalae</taxon>
        <taxon>rosids</taxon>
        <taxon>malvids</taxon>
        <taxon>Brassicales</taxon>
        <taxon>Brassicaceae</taxon>
        <taxon>Eutremeae</taxon>
        <taxon>Eutrema</taxon>
    </lineage>
</organism>
<dbReference type="Proteomes" id="UP000030689">
    <property type="component" value="Unassembled WGS sequence"/>
</dbReference>
<sequence length="78" mass="9003">IVHRPKERRMPSLFARVMFKVSLIPDLVMGNHEKVCYFVDGRHFYCRRFVSQKDRNAATRASNSLRGGRGGSHHSGHH</sequence>
<accession>V4N1X3</accession>
<dbReference type="AlphaFoldDB" id="V4N1X3"/>
<feature type="region of interest" description="Disordered" evidence="1">
    <location>
        <begin position="54"/>
        <end position="78"/>
    </location>
</feature>
<name>V4N1X3_EUTSA</name>
<gene>
    <name evidence="2" type="ORF">EUTSA_v10001735mg</name>
</gene>
<evidence type="ECO:0000256" key="1">
    <source>
        <dbReference type="SAM" id="MobiDB-lite"/>
    </source>
</evidence>
<proteinExistence type="predicted"/>
<dbReference type="Gramene" id="ESQ39126">
    <property type="protein sequence ID" value="ESQ39126"/>
    <property type="gene ID" value="EUTSA_v10001735mg"/>
</dbReference>
<dbReference type="EMBL" id="KI517481">
    <property type="protein sequence ID" value="ESQ39126.1"/>
    <property type="molecule type" value="Genomic_DNA"/>
</dbReference>
<keyword evidence="3" id="KW-1185">Reference proteome</keyword>